<evidence type="ECO:0000313" key="1">
    <source>
        <dbReference type="EMBL" id="THH34282.1"/>
    </source>
</evidence>
<comment type="caution">
    <text evidence="1">The sequence shown here is derived from an EMBL/GenBank/DDBJ whole genome shotgun (WGS) entry which is preliminary data.</text>
</comment>
<keyword evidence="2" id="KW-1185">Reference proteome</keyword>
<dbReference type="Proteomes" id="UP000306602">
    <property type="component" value="Unassembled WGS sequence"/>
</dbReference>
<accession>A0A4S4N5D0</accession>
<protein>
    <submittedName>
        <fullName evidence="1">Uncharacterized protein</fullName>
    </submittedName>
</protein>
<dbReference type="OrthoDB" id="7728363at2"/>
<dbReference type="AlphaFoldDB" id="A0A4S4N5D0"/>
<organism evidence="1 2">
    <name type="scientific">Aliishimia ponticola</name>
    <dbReference type="NCBI Taxonomy" id="2499833"/>
    <lineage>
        <taxon>Bacteria</taxon>
        <taxon>Pseudomonadati</taxon>
        <taxon>Pseudomonadota</taxon>
        <taxon>Alphaproteobacteria</taxon>
        <taxon>Rhodobacterales</taxon>
        <taxon>Paracoccaceae</taxon>
        <taxon>Aliishimia</taxon>
    </lineage>
</organism>
<sequence length="112" mass="12311">MPRDMFSSIPTVEYLLSNYAAFECATALLGGQAAQKRFRRLIDDALSAPELSRRLNRELDALEDLLGLRHVHDDTRVEAMHFAMIDPASPAVADICALLDGLRDARAKATVG</sequence>
<evidence type="ECO:0000313" key="2">
    <source>
        <dbReference type="Proteomes" id="UP000306602"/>
    </source>
</evidence>
<gene>
    <name evidence="1" type="ORF">E4Z66_18970</name>
</gene>
<dbReference type="RefSeq" id="WP_136464664.1">
    <property type="nucleotide sequence ID" value="NZ_SRKY01000007.1"/>
</dbReference>
<name>A0A4S4N5D0_9RHOB</name>
<dbReference type="EMBL" id="SRKY01000007">
    <property type="protein sequence ID" value="THH34282.1"/>
    <property type="molecule type" value="Genomic_DNA"/>
</dbReference>
<proteinExistence type="predicted"/>
<reference evidence="1 2" key="1">
    <citation type="submission" date="2019-04" db="EMBL/GenBank/DDBJ databases">
        <title>Shimia ponticola sp. nov., isolated from seawater.</title>
        <authorList>
            <person name="Kim Y.-O."/>
            <person name="Yoon J.-H."/>
        </authorList>
    </citation>
    <scope>NUCLEOTIDE SEQUENCE [LARGE SCALE GENOMIC DNA]</scope>
    <source>
        <strain evidence="1 2">MYP11</strain>
    </source>
</reference>